<dbReference type="GO" id="GO:0003700">
    <property type="term" value="F:DNA-binding transcription factor activity"/>
    <property type="evidence" value="ECO:0007669"/>
    <property type="project" value="InterPro"/>
</dbReference>
<dbReference type="PROSITE" id="PS50949">
    <property type="entry name" value="HTH_GNTR"/>
    <property type="match status" value="1"/>
</dbReference>
<reference evidence="5" key="1">
    <citation type="submission" date="2023-03" db="EMBL/GenBank/DDBJ databases">
        <title>Andean soil-derived lignocellulolytic bacterial consortium as a source of novel taxa and putative plastic-active enzymes.</title>
        <authorList>
            <person name="Diaz-Garcia L."/>
            <person name="Chuvochina M."/>
            <person name="Feuerriegel G."/>
            <person name="Bunk B."/>
            <person name="Sproer C."/>
            <person name="Streit W.R."/>
            <person name="Rodriguez L.M."/>
            <person name="Overmann J."/>
            <person name="Jimenez D.J."/>
        </authorList>
    </citation>
    <scope>NUCLEOTIDE SEQUENCE</scope>
    <source>
        <strain evidence="5">MAG 2441</strain>
    </source>
</reference>
<dbReference type="InterPro" id="IPR008920">
    <property type="entry name" value="TF_FadR/GntR_C"/>
</dbReference>
<evidence type="ECO:0000313" key="6">
    <source>
        <dbReference type="Proteomes" id="UP001178662"/>
    </source>
</evidence>
<dbReference type="Gene3D" id="1.20.120.530">
    <property type="entry name" value="GntR ligand-binding domain-like"/>
    <property type="match status" value="1"/>
</dbReference>
<keyword evidence="6" id="KW-1185">Reference proteome</keyword>
<dbReference type="PANTHER" id="PTHR43537:SF5">
    <property type="entry name" value="UXU OPERON TRANSCRIPTIONAL REGULATOR"/>
    <property type="match status" value="1"/>
</dbReference>
<evidence type="ECO:0000256" key="1">
    <source>
        <dbReference type="ARBA" id="ARBA00023015"/>
    </source>
</evidence>
<dbReference type="GO" id="GO:0003677">
    <property type="term" value="F:DNA binding"/>
    <property type="evidence" value="ECO:0007669"/>
    <property type="project" value="UniProtKB-KW"/>
</dbReference>
<dbReference type="Gene3D" id="1.10.10.10">
    <property type="entry name" value="Winged helix-like DNA-binding domain superfamily/Winged helix DNA-binding domain"/>
    <property type="match status" value="1"/>
</dbReference>
<name>A0AA95JDH6_9BACL</name>
<dbReference type="Proteomes" id="UP001178662">
    <property type="component" value="Chromosome"/>
</dbReference>
<dbReference type="Pfam" id="PF00392">
    <property type="entry name" value="GntR"/>
    <property type="match status" value="1"/>
</dbReference>
<dbReference type="AlphaFoldDB" id="A0AA95JDH6"/>
<protein>
    <submittedName>
        <fullName evidence="5">FadR/GntR family transcriptional regulator</fullName>
    </submittedName>
</protein>
<dbReference type="SMART" id="SM00345">
    <property type="entry name" value="HTH_GNTR"/>
    <property type="match status" value="1"/>
</dbReference>
<keyword evidence="2" id="KW-0238">DNA-binding</keyword>
<evidence type="ECO:0000256" key="2">
    <source>
        <dbReference type="ARBA" id="ARBA00023125"/>
    </source>
</evidence>
<dbReference type="PRINTS" id="PR00035">
    <property type="entry name" value="HTHGNTR"/>
</dbReference>
<dbReference type="SUPFAM" id="SSF46785">
    <property type="entry name" value="Winged helix' DNA-binding domain"/>
    <property type="match status" value="1"/>
</dbReference>
<proteinExistence type="predicted"/>
<organism evidence="5 6">
    <name type="scientific">Candidatus Cohnella colombiensis</name>
    <dbReference type="NCBI Taxonomy" id="3121368"/>
    <lineage>
        <taxon>Bacteria</taxon>
        <taxon>Bacillati</taxon>
        <taxon>Bacillota</taxon>
        <taxon>Bacilli</taxon>
        <taxon>Bacillales</taxon>
        <taxon>Paenibacillaceae</taxon>
        <taxon>Cohnella</taxon>
    </lineage>
</organism>
<keyword evidence="3" id="KW-0804">Transcription</keyword>
<gene>
    <name evidence="5" type="ORF">P0Y55_02535</name>
</gene>
<keyword evidence="1" id="KW-0805">Transcription regulation</keyword>
<dbReference type="SMART" id="SM00895">
    <property type="entry name" value="FCD"/>
    <property type="match status" value="1"/>
</dbReference>
<dbReference type="CDD" id="cd07377">
    <property type="entry name" value="WHTH_GntR"/>
    <property type="match status" value="1"/>
</dbReference>
<sequence length="238" mass="26636">MQPIKVETEKGHEIVQRVILSQIDEGLLQPGQKLLSVVDLSASFGVGRSTIREALSALKATGWIDVKHGGGTFVNKVLPTSQSISRNPFEESENLREILEVRIWLESGSAAFAAQRRNDKDLEKLKQIITQMQQALEMNDTQMSEQADIEFHLAIAAASHNDLLNSLMSSLSNKLSETIGKTRQLWFFEDKSSSELLFKEHQSIYDAIAAQNSELSSQLIKTHLHKVENVLNQRGIQD</sequence>
<dbReference type="PANTHER" id="PTHR43537">
    <property type="entry name" value="TRANSCRIPTIONAL REGULATOR, GNTR FAMILY"/>
    <property type="match status" value="1"/>
</dbReference>
<dbReference type="SUPFAM" id="SSF48008">
    <property type="entry name" value="GntR ligand-binding domain-like"/>
    <property type="match status" value="1"/>
</dbReference>
<feature type="domain" description="HTH gntR-type" evidence="4">
    <location>
        <begin position="9"/>
        <end position="77"/>
    </location>
</feature>
<dbReference type="InterPro" id="IPR011711">
    <property type="entry name" value="GntR_C"/>
</dbReference>
<dbReference type="Pfam" id="PF07729">
    <property type="entry name" value="FCD"/>
    <property type="match status" value="1"/>
</dbReference>
<evidence type="ECO:0000259" key="4">
    <source>
        <dbReference type="PROSITE" id="PS50949"/>
    </source>
</evidence>
<evidence type="ECO:0000256" key="3">
    <source>
        <dbReference type="ARBA" id="ARBA00023163"/>
    </source>
</evidence>
<evidence type="ECO:0000313" key="5">
    <source>
        <dbReference type="EMBL" id="WEK54982.1"/>
    </source>
</evidence>
<dbReference type="EMBL" id="CP119317">
    <property type="protein sequence ID" value="WEK54982.1"/>
    <property type="molecule type" value="Genomic_DNA"/>
</dbReference>
<dbReference type="InterPro" id="IPR000524">
    <property type="entry name" value="Tscrpt_reg_HTH_GntR"/>
</dbReference>
<dbReference type="InterPro" id="IPR036388">
    <property type="entry name" value="WH-like_DNA-bd_sf"/>
</dbReference>
<accession>A0AA95JDH6</accession>
<dbReference type="InterPro" id="IPR036390">
    <property type="entry name" value="WH_DNA-bd_sf"/>
</dbReference>